<dbReference type="SUPFAM" id="SSF56349">
    <property type="entry name" value="DNA breaking-rejoining enzymes"/>
    <property type="match status" value="1"/>
</dbReference>
<dbReference type="PANTHER" id="PTHR30349:SF64">
    <property type="entry name" value="PROPHAGE INTEGRASE INTD-RELATED"/>
    <property type="match status" value="1"/>
</dbReference>
<dbReference type="Pfam" id="PF00589">
    <property type="entry name" value="Phage_integrase"/>
    <property type="match status" value="2"/>
</dbReference>
<organism evidence="3">
    <name type="scientific">marine sediment metagenome</name>
    <dbReference type="NCBI Taxonomy" id="412755"/>
    <lineage>
        <taxon>unclassified sequences</taxon>
        <taxon>metagenomes</taxon>
        <taxon>ecological metagenomes</taxon>
    </lineage>
</organism>
<comment type="caution">
    <text evidence="3">The sequence shown here is derived from an EMBL/GenBank/DDBJ whole genome shotgun (WGS) entry which is preliminary data.</text>
</comment>
<dbReference type="GO" id="GO:0006310">
    <property type="term" value="P:DNA recombination"/>
    <property type="evidence" value="ECO:0007669"/>
    <property type="project" value="UniProtKB-KW"/>
</dbReference>
<sequence length="184" mass="20987">MRKIKKKGSKAVAKPLPIEVNQDEYVEILNNTKFMHHKVAFMLAFESGLRISEVVGLKKQDFDESNKQLRVNMGKNSKDRIVSLPLSWKDHHMDYIPLPCKQRALQKAFISSAILTGLKKKKPKVHFHSLRHGFATECIRSGVDIATVSGLLGHEDISTTSIYINLAPEERIKQHQDKFGKRKN</sequence>
<name>A0A0F9MZS3_9ZZZZ</name>
<dbReference type="InterPro" id="IPR011010">
    <property type="entry name" value="DNA_brk_join_enz"/>
</dbReference>
<dbReference type="InterPro" id="IPR013762">
    <property type="entry name" value="Integrase-like_cat_sf"/>
</dbReference>
<protein>
    <recommendedName>
        <fullName evidence="2">Tyr recombinase domain-containing protein</fullName>
    </recommendedName>
</protein>
<feature type="domain" description="Tyr recombinase" evidence="2">
    <location>
        <begin position="15"/>
        <end position="176"/>
    </location>
</feature>
<evidence type="ECO:0000256" key="1">
    <source>
        <dbReference type="ARBA" id="ARBA00023172"/>
    </source>
</evidence>
<dbReference type="InterPro" id="IPR002104">
    <property type="entry name" value="Integrase_catalytic"/>
</dbReference>
<dbReference type="EMBL" id="LAZR01004860">
    <property type="protein sequence ID" value="KKN04952.1"/>
    <property type="molecule type" value="Genomic_DNA"/>
</dbReference>
<dbReference type="InterPro" id="IPR050090">
    <property type="entry name" value="Tyrosine_recombinase_XerCD"/>
</dbReference>
<gene>
    <name evidence="3" type="ORF">LCGC14_1092200</name>
</gene>
<dbReference type="Gene3D" id="1.10.443.10">
    <property type="entry name" value="Intergrase catalytic core"/>
    <property type="match status" value="1"/>
</dbReference>
<reference evidence="3" key="1">
    <citation type="journal article" date="2015" name="Nature">
        <title>Complex archaea that bridge the gap between prokaryotes and eukaryotes.</title>
        <authorList>
            <person name="Spang A."/>
            <person name="Saw J.H."/>
            <person name="Jorgensen S.L."/>
            <person name="Zaremba-Niedzwiedzka K."/>
            <person name="Martijn J."/>
            <person name="Lind A.E."/>
            <person name="van Eijk R."/>
            <person name="Schleper C."/>
            <person name="Guy L."/>
            <person name="Ettema T.J."/>
        </authorList>
    </citation>
    <scope>NUCLEOTIDE SEQUENCE</scope>
</reference>
<dbReference type="PANTHER" id="PTHR30349">
    <property type="entry name" value="PHAGE INTEGRASE-RELATED"/>
    <property type="match status" value="1"/>
</dbReference>
<dbReference type="GO" id="GO:0015074">
    <property type="term" value="P:DNA integration"/>
    <property type="evidence" value="ECO:0007669"/>
    <property type="project" value="InterPro"/>
</dbReference>
<dbReference type="PROSITE" id="PS51898">
    <property type="entry name" value="TYR_RECOMBINASE"/>
    <property type="match status" value="1"/>
</dbReference>
<evidence type="ECO:0000313" key="3">
    <source>
        <dbReference type="EMBL" id="KKN04952.1"/>
    </source>
</evidence>
<accession>A0A0F9MZS3</accession>
<evidence type="ECO:0000259" key="2">
    <source>
        <dbReference type="PROSITE" id="PS51898"/>
    </source>
</evidence>
<dbReference type="GO" id="GO:0003677">
    <property type="term" value="F:DNA binding"/>
    <property type="evidence" value="ECO:0007669"/>
    <property type="project" value="InterPro"/>
</dbReference>
<proteinExistence type="predicted"/>
<keyword evidence="1" id="KW-0233">DNA recombination</keyword>
<dbReference type="AlphaFoldDB" id="A0A0F9MZS3"/>